<evidence type="ECO:0000256" key="4">
    <source>
        <dbReference type="ARBA" id="ARBA00020522"/>
    </source>
</evidence>
<evidence type="ECO:0000256" key="2">
    <source>
        <dbReference type="ARBA" id="ARBA00004604"/>
    </source>
</evidence>
<dbReference type="SUPFAM" id="SSF52954">
    <property type="entry name" value="Class II aaRS ABD-related"/>
    <property type="match status" value="1"/>
</dbReference>
<protein>
    <recommendedName>
        <fullName evidence="4">Ribosome biogenesis protein BRX1 homolog</fullName>
    </recommendedName>
</protein>
<dbReference type="EnsemblMetazoa" id="AAEL001917-RA">
    <property type="protein sequence ID" value="AAEL001917-PA"/>
    <property type="gene ID" value="AAEL001917"/>
</dbReference>
<dbReference type="OrthoDB" id="1638493at2759"/>
<keyword evidence="6" id="KW-0539">Nucleus</keyword>
<evidence type="ECO:0000256" key="7">
    <source>
        <dbReference type="SAM" id="MobiDB-lite"/>
    </source>
</evidence>
<dbReference type="GO" id="GO:0019843">
    <property type="term" value="F:rRNA binding"/>
    <property type="evidence" value="ECO:0007669"/>
    <property type="project" value="InterPro"/>
</dbReference>
<comment type="function">
    <text evidence="1">Required for biogenesis of the 60S ribosomal subunit.</text>
</comment>
<feature type="compositionally biased region" description="Basic and acidic residues" evidence="7">
    <location>
        <begin position="39"/>
        <end position="52"/>
    </location>
</feature>
<keyword evidence="9" id="KW-1185">Reference proteome</keyword>
<dbReference type="GO" id="GO:0005730">
    <property type="term" value="C:nucleolus"/>
    <property type="evidence" value="ECO:0007669"/>
    <property type="project" value="UniProtKB-SubCell"/>
</dbReference>
<feature type="region of interest" description="Disordered" evidence="7">
    <location>
        <begin position="319"/>
        <end position="390"/>
    </location>
</feature>
<evidence type="ECO:0000313" key="9">
    <source>
        <dbReference type="Proteomes" id="UP000008820"/>
    </source>
</evidence>
<keyword evidence="5" id="KW-0690">Ribosome biogenesis</keyword>
<feature type="compositionally biased region" description="Basic and acidic residues" evidence="7">
    <location>
        <begin position="329"/>
        <end position="349"/>
    </location>
</feature>
<evidence type="ECO:0000256" key="6">
    <source>
        <dbReference type="ARBA" id="ARBA00023242"/>
    </source>
</evidence>
<feature type="compositionally biased region" description="Basic residues" evidence="7">
    <location>
        <begin position="358"/>
        <end position="381"/>
    </location>
</feature>
<dbReference type="VEuPathDB" id="VectorBase:AAEL001917"/>
<dbReference type="InterPro" id="IPR026532">
    <property type="entry name" value="BRX1"/>
</dbReference>
<proteinExistence type="inferred from homology"/>
<dbReference type="InterPro" id="IPR007109">
    <property type="entry name" value="Brix"/>
</dbReference>
<name>A0A1S4F0C9_AEDAE</name>
<dbReference type="PANTHER" id="PTHR13634">
    <property type="entry name" value="RIBOSOME BIOGENESIS PROTEIN BRIX"/>
    <property type="match status" value="1"/>
</dbReference>
<dbReference type="InParanoid" id="A0A1S4F0C9"/>
<reference evidence="8" key="2">
    <citation type="submission" date="2020-05" db="UniProtKB">
        <authorList>
            <consortium name="EnsemblMetazoa"/>
        </authorList>
    </citation>
    <scope>IDENTIFICATION</scope>
    <source>
        <strain evidence="8">LVP_AGWG</strain>
    </source>
</reference>
<accession>A0A1S4F0C9</accession>
<feature type="region of interest" description="Disordered" evidence="7">
    <location>
        <begin position="1"/>
        <end position="53"/>
    </location>
</feature>
<dbReference type="SMART" id="SM00879">
    <property type="entry name" value="Brix"/>
    <property type="match status" value="1"/>
</dbReference>
<dbReference type="GO" id="GO:0006364">
    <property type="term" value="P:rRNA processing"/>
    <property type="evidence" value="ECO:0007669"/>
    <property type="project" value="InterPro"/>
</dbReference>
<dbReference type="PANTHER" id="PTHR13634:SF0">
    <property type="entry name" value="RIBOSOME BIOGENESIS PROTEIN BRX1 HOMOLOG"/>
    <property type="match status" value="1"/>
</dbReference>
<dbReference type="Pfam" id="PF04427">
    <property type="entry name" value="Brix"/>
    <property type="match status" value="1"/>
</dbReference>
<feature type="compositionally biased region" description="Basic residues" evidence="7">
    <location>
        <begin position="10"/>
        <end position="25"/>
    </location>
</feature>
<reference evidence="8 9" key="1">
    <citation type="submission" date="2017-06" db="EMBL/GenBank/DDBJ databases">
        <title>Aedes aegypti genome working group (AGWG) sequencing and assembly.</title>
        <authorList>
            <consortium name="Aedes aegypti Genome Working Group (AGWG)"/>
            <person name="Matthews B.J."/>
        </authorList>
    </citation>
    <scope>NUCLEOTIDE SEQUENCE [LARGE SCALE GENOMIC DNA]</scope>
    <source>
        <strain evidence="8 9">LVP_AGWG</strain>
    </source>
</reference>
<dbReference type="AlphaFoldDB" id="A0A1S4F0C9"/>
<evidence type="ECO:0000256" key="3">
    <source>
        <dbReference type="ARBA" id="ARBA00006369"/>
    </source>
</evidence>
<comment type="subcellular location">
    <subcellularLocation>
        <location evidence="2">Nucleus</location>
        <location evidence="2">Nucleolus</location>
    </subcellularLocation>
</comment>
<dbReference type="PROSITE" id="PS50833">
    <property type="entry name" value="BRIX"/>
    <property type="match status" value="1"/>
</dbReference>
<sequence length="390" mass="45430">MKPKVENKKVKNKSAKLKNKATKKRKLEDLDASSDDEGIQLKDTRQSDEPVPKKTKWVNKQRVLVLCARGINHRDRHLMKDLKTLMPHHRSEPKMERWKTLSVVNEMSEMKHCNKVVLFEGRRKRDLYMWLANVEKGPSVKFLIENINTMGEMKLTGNCLRGSRPILSFDQEFSKQPHLAVIKELLTQVFGVPNHHPKSQPFVDRVISFTYLDNRIWYRHFQILSEDGGLAEVGPRFVMNPIKIFEGSFNGDAIWENADYQSPAKHRQLLRKAAKDKYLNKQKQKIDHEVNVPKVTHDFDKYADVFQGDEEEKAKELLEKEEQEEAEEAERKAIEEQHKRMKKKDEMKKLKQLAQAKKTGKALAKGKKKQKTTLKAKKKGKNKVEADDSD</sequence>
<dbReference type="GO" id="GO:0000027">
    <property type="term" value="P:ribosomal large subunit assembly"/>
    <property type="evidence" value="ECO:0007669"/>
    <property type="project" value="TreeGrafter"/>
</dbReference>
<gene>
    <name evidence="8" type="primary">5573002</name>
</gene>
<evidence type="ECO:0000256" key="1">
    <source>
        <dbReference type="ARBA" id="ARBA00003439"/>
    </source>
</evidence>
<comment type="similarity">
    <text evidence="3">Belongs to the BRX1 family.</text>
</comment>
<evidence type="ECO:0000313" key="8">
    <source>
        <dbReference type="EnsemblMetazoa" id="AAEL001917-PA"/>
    </source>
</evidence>
<dbReference type="FunCoup" id="A0A1S4F0C9">
    <property type="interactions" value="1629"/>
</dbReference>
<evidence type="ECO:0000256" key="5">
    <source>
        <dbReference type="ARBA" id="ARBA00022517"/>
    </source>
</evidence>
<organism evidence="8 9">
    <name type="scientific">Aedes aegypti</name>
    <name type="common">Yellowfever mosquito</name>
    <name type="synonym">Culex aegypti</name>
    <dbReference type="NCBI Taxonomy" id="7159"/>
    <lineage>
        <taxon>Eukaryota</taxon>
        <taxon>Metazoa</taxon>
        <taxon>Ecdysozoa</taxon>
        <taxon>Arthropoda</taxon>
        <taxon>Hexapoda</taxon>
        <taxon>Insecta</taxon>
        <taxon>Pterygota</taxon>
        <taxon>Neoptera</taxon>
        <taxon>Endopterygota</taxon>
        <taxon>Diptera</taxon>
        <taxon>Nematocera</taxon>
        <taxon>Culicoidea</taxon>
        <taxon>Culicidae</taxon>
        <taxon>Culicinae</taxon>
        <taxon>Aedini</taxon>
        <taxon>Aedes</taxon>
        <taxon>Stegomyia</taxon>
    </lineage>
</organism>
<dbReference type="Proteomes" id="UP000008820">
    <property type="component" value="Chromosome 2"/>
</dbReference>